<keyword evidence="1" id="KW-0051">Antiviral defense</keyword>
<name>A0A832I9S8_9THEM</name>
<evidence type="ECO:0000313" key="3">
    <source>
        <dbReference type="EMBL" id="HGZ79042.1"/>
    </source>
</evidence>
<comment type="caution">
    <text evidence="3">The sequence shown here is derived from an EMBL/GenBank/DDBJ whole genome shotgun (WGS) entry which is preliminary data.</text>
</comment>
<evidence type="ECO:0000256" key="1">
    <source>
        <dbReference type="ARBA" id="ARBA00023118"/>
    </source>
</evidence>
<sequence>MLNDHDDRDTVEKGYFVFEIEKPKDLRMPEINFLDSFSKDSYCGYMDVSLRLVQPFSVTDGIERRLTPDSARRLGFTGEKIMLSMYLVKDGDKRKLLIPGSSLKGAFRTYFEAVYGFDLAEKIFGSANSASTVYFSDVLIESGAILRPYPEQFGQEGGSDSKATRKIRLYKKRPSQEYPQRESECLYVVMCLNSGTEIRTRVVFKAIPKTYLFVLSVFFNSVRIFRGLQVHLKIGRGKNVGMGLILPSLESIMYLDLQSDPPQYRAFDLRQMVEEMKQDQEMIHVVSHLKRRLRMIVEQTLNRGDQA</sequence>
<dbReference type="AlphaFoldDB" id="A0A832I9S8"/>
<feature type="domain" description="CRISPR type III-associated protein" evidence="2">
    <location>
        <begin position="86"/>
        <end position="213"/>
    </location>
</feature>
<dbReference type="EMBL" id="DTKQ01000029">
    <property type="protein sequence ID" value="HGZ79042.1"/>
    <property type="molecule type" value="Genomic_DNA"/>
</dbReference>
<dbReference type="Pfam" id="PF03787">
    <property type="entry name" value="RAMPs"/>
    <property type="match status" value="1"/>
</dbReference>
<gene>
    <name evidence="3" type="ORF">ENW55_03555</name>
</gene>
<accession>A0A832I9S8</accession>
<protein>
    <recommendedName>
        <fullName evidence="2">CRISPR type III-associated protein domain-containing protein</fullName>
    </recommendedName>
</protein>
<dbReference type="GO" id="GO:0051607">
    <property type="term" value="P:defense response to virus"/>
    <property type="evidence" value="ECO:0007669"/>
    <property type="project" value="UniProtKB-KW"/>
</dbReference>
<organism evidence="3">
    <name type="scientific">Pseudothermotoga hypogea</name>
    <dbReference type="NCBI Taxonomy" id="57487"/>
    <lineage>
        <taxon>Bacteria</taxon>
        <taxon>Thermotogati</taxon>
        <taxon>Thermotogota</taxon>
        <taxon>Thermotogae</taxon>
        <taxon>Thermotogales</taxon>
        <taxon>Thermotogaceae</taxon>
        <taxon>Pseudothermotoga</taxon>
    </lineage>
</organism>
<reference evidence="3" key="1">
    <citation type="journal article" date="2020" name="mSystems">
        <title>Genome- and Community-Level Interaction Insights into Carbon Utilization and Element Cycling Functions of Hydrothermarchaeota in Hydrothermal Sediment.</title>
        <authorList>
            <person name="Zhou Z."/>
            <person name="Liu Y."/>
            <person name="Xu W."/>
            <person name="Pan J."/>
            <person name="Luo Z.H."/>
            <person name="Li M."/>
        </authorList>
    </citation>
    <scope>NUCLEOTIDE SEQUENCE [LARGE SCALE GENOMIC DNA]</scope>
    <source>
        <strain evidence="3">SpSt-86</strain>
    </source>
</reference>
<evidence type="ECO:0000259" key="2">
    <source>
        <dbReference type="Pfam" id="PF03787"/>
    </source>
</evidence>
<dbReference type="InterPro" id="IPR005537">
    <property type="entry name" value="RAMP_III_fam"/>
</dbReference>
<proteinExistence type="predicted"/>
<dbReference type="CDD" id="cd09726">
    <property type="entry name" value="RAMP_I_III"/>
    <property type="match status" value="1"/>
</dbReference>